<gene>
    <name evidence="2" type="ordered locus">Namu_0441</name>
</gene>
<name>C8X690_NAKMY</name>
<proteinExistence type="predicted"/>
<keyword evidence="1" id="KW-0472">Membrane</keyword>
<keyword evidence="1" id="KW-1133">Transmembrane helix</keyword>
<dbReference type="Pfam" id="PF19607">
    <property type="entry name" value="DUF6112"/>
    <property type="match status" value="1"/>
</dbReference>
<keyword evidence="3" id="KW-1185">Reference proteome</keyword>
<evidence type="ECO:0000313" key="3">
    <source>
        <dbReference type="Proteomes" id="UP000002218"/>
    </source>
</evidence>
<sequence precursor="true">MNWQPQSGTEAITGWINQGVLFALVLAVAAVVVCAATWAVGSLAANGAVVARARTGVAVSLAAALLLGGGVTWVHWTDTQAAAFAGDPKDYGIEDAPQTPAQWEVLDLSEWWTGNINTIRARDGLPPLATDGGLAERARSCASSRAGQGGDCPRNYFSCRQDTGMVYAAWDYGPGDLDKLNQDLAEAFIRSPNPWGGDDTHRTLDPSTDMRSAWVALRDNANKKAVVVALLENRAGLAEWNECGTFQ</sequence>
<dbReference type="AlphaFoldDB" id="C8X690"/>
<keyword evidence="1" id="KW-0812">Transmembrane</keyword>
<dbReference type="Proteomes" id="UP000002218">
    <property type="component" value="Chromosome"/>
</dbReference>
<evidence type="ECO:0000313" key="2">
    <source>
        <dbReference type="EMBL" id="ACV76861.1"/>
    </source>
</evidence>
<feature type="transmembrane region" description="Helical" evidence="1">
    <location>
        <begin position="57"/>
        <end position="76"/>
    </location>
</feature>
<dbReference type="EMBL" id="CP001737">
    <property type="protein sequence ID" value="ACV76861.1"/>
    <property type="molecule type" value="Genomic_DNA"/>
</dbReference>
<feature type="transmembrane region" description="Helical" evidence="1">
    <location>
        <begin position="20"/>
        <end position="45"/>
    </location>
</feature>
<organism evidence="2 3">
    <name type="scientific">Nakamurella multipartita (strain ATCC 700099 / DSM 44233 / CIP 104796 / JCM 9543 / NBRC 105858 / Y-104)</name>
    <name type="common">Microsphaera multipartita</name>
    <dbReference type="NCBI Taxonomy" id="479431"/>
    <lineage>
        <taxon>Bacteria</taxon>
        <taxon>Bacillati</taxon>
        <taxon>Actinomycetota</taxon>
        <taxon>Actinomycetes</taxon>
        <taxon>Nakamurellales</taxon>
        <taxon>Nakamurellaceae</taxon>
        <taxon>Nakamurella</taxon>
    </lineage>
</organism>
<evidence type="ECO:0000256" key="1">
    <source>
        <dbReference type="SAM" id="Phobius"/>
    </source>
</evidence>
<dbReference type="InterPro" id="IPR046094">
    <property type="entry name" value="DUF6112"/>
</dbReference>
<dbReference type="HOGENOM" id="CLU_1119240_0_0_11"/>
<reference evidence="2 3" key="2">
    <citation type="journal article" date="2010" name="Stand. Genomic Sci.">
        <title>Complete genome sequence of Nakamurella multipartita type strain (Y-104).</title>
        <authorList>
            <person name="Tice H."/>
            <person name="Mayilraj S."/>
            <person name="Sims D."/>
            <person name="Lapidus A."/>
            <person name="Nolan M."/>
            <person name="Lucas S."/>
            <person name="Glavina Del Rio T."/>
            <person name="Copeland A."/>
            <person name="Cheng J.F."/>
            <person name="Meincke L."/>
            <person name="Bruce D."/>
            <person name="Goodwin L."/>
            <person name="Pitluck S."/>
            <person name="Ivanova N."/>
            <person name="Mavromatis K."/>
            <person name="Ovchinnikova G."/>
            <person name="Pati A."/>
            <person name="Chen A."/>
            <person name="Palaniappan K."/>
            <person name="Land M."/>
            <person name="Hauser L."/>
            <person name="Chang Y.J."/>
            <person name="Jeffries C.D."/>
            <person name="Detter J.C."/>
            <person name="Brettin T."/>
            <person name="Rohde M."/>
            <person name="Goker M."/>
            <person name="Bristow J."/>
            <person name="Eisen J.A."/>
            <person name="Markowitz V."/>
            <person name="Hugenholtz P."/>
            <person name="Kyrpides N.C."/>
            <person name="Klenk H.P."/>
            <person name="Chen F."/>
        </authorList>
    </citation>
    <scope>NUCLEOTIDE SEQUENCE [LARGE SCALE GENOMIC DNA]</scope>
    <source>
        <strain evidence="3">ATCC 700099 / DSM 44233 / CIP 104796 / JCM 9543 / NBRC 105858 / Y-104</strain>
    </source>
</reference>
<dbReference type="RefSeq" id="WP_015745779.1">
    <property type="nucleotide sequence ID" value="NC_013235.1"/>
</dbReference>
<dbReference type="InParanoid" id="C8X690"/>
<protein>
    <submittedName>
        <fullName evidence="2">Uncharacterized protein</fullName>
    </submittedName>
</protein>
<accession>C8X690</accession>
<reference evidence="3" key="1">
    <citation type="submission" date="2009-09" db="EMBL/GenBank/DDBJ databases">
        <title>The complete genome of Nakamurella multipartita DSM 44233.</title>
        <authorList>
            <consortium name="US DOE Joint Genome Institute (JGI-PGF)"/>
            <person name="Lucas S."/>
            <person name="Copeland A."/>
            <person name="Lapidus A."/>
            <person name="Glavina del Rio T."/>
            <person name="Dalin E."/>
            <person name="Tice H."/>
            <person name="Bruce D."/>
            <person name="Goodwin L."/>
            <person name="Pitluck S."/>
            <person name="Kyrpides N."/>
            <person name="Mavromatis K."/>
            <person name="Ivanova N."/>
            <person name="Ovchinnikova G."/>
            <person name="Sims D."/>
            <person name="Meincke L."/>
            <person name="Brettin T."/>
            <person name="Detter J.C."/>
            <person name="Han C."/>
            <person name="Larimer F."/>
            <person name="Land M."/>
            <person name="Hauser L."/>
            <person name="Markowitz V."/>
            <person name="Cheng J.-F."/>
            <person name="Hugenholtz P."/>
            <person name="Woyke T."/>
            <person name="Wu D."/>
            <person name="Klenk H.-P."/>
            <person name="Eisen J.A."/>
        </authorList>
    </citation>
    <scope>NUCLEOTIDE SEQUENCE [LARGE SCALE GENOMIC DNA]</scope>
    <source>
        <strain evidence="3">ATCC 700099 / DSM 44233 / CIP 104796 / JCM 9543 / NBRC 105858 / Y-104</strain>
    </source>
</reference>
<dbReference type="KEGG" id="nml:Namu_0441"/>
<dbReference type="STRING" id="479431.Namu_0441"/>
<dbReference type="eggNOG" id="COG2340">
    <property type="taxonomic scope" value="Bacteria"/>
</dbReference>